<keyword evidence="5 7" id="KW-1133">Transmembrane helix</keyword>
<dbReference type="InterPro" id="IPR050366">
    <property type="entry name" value="BP-dependent_transpt_permease"/>
</dbReference>
<feature type="domain" description="ABC transmembrane type-1" evidence="8">
    <location>
        <begin position="95"/>
        <end position="285"/>
    </location>
</feature>
<reference evidence="9" key="1">
    <citation type="submission" date="2020-10" db="EMBL/GenBank/DDBJ databases">
        <title>Ca. Dormibacterota MAGs.</title>
        <authorList>
            <person name="Montgomery K."/>
        </authorList>
    </citation>
    <scope>NUCLEOTIDE SEQUENCE [LARGE SCALE GENOMIC DNA]</scope>
    <source>
        <strain evidence="9">SC8812_S17_10</strain>
    </source>
</reference>
<dbReference type="Gene3D" id="1.10.3720.10">
    <property type="entry name" value="MetI-like"/>
    <property type="match status" value="1"/>
</dbReference>
<feature type="transmembrane region" description="Helical" evidence="7">
    <location>
        <begin position="263"/>
        <end position="284"/>
    </location>
</feature>
<evidence type="ECO:0000256" key="7">
    <source>
        <dbReference type="RuleBase" id="RU363032"/>
    </source>
</evidence>
<dbReference type="RefSeq" id="WP_338199842.1">
    <property type="nucleotide sequence ID" value="NZ_JAEKNR010000066.1"/>
</dbReference>
<feature type="transmembrane region" description="Helical" evidence="7">
    <location>
        <begin position="28"/>
        <end position="52"/>
    </location>
</feature>
<comment type="caution">
    <text evidence="9">The sequence shown here is derived from an EMBL/GenBank/DDBJ whole genome shotgun (WGS) entry which is preliminary data.</text>
</comment>
<evidence type="ECO:0000256" key="2">
    <source>
        <dbReference type="ARBA" id="ARBA00022448"/>
    </source>
</evidence>
<dbReference type="InterPro" id="IPR000515">
    <property type="entry name" value="MetI-like"/>
</dbReference>
<evidence type="ECO:0000256" key="4">
    <source>
        <dbReference type="ARBA" id="ARBA00022692"/>
    </source>
</evidence>
<dbReference type="GO" id="GO:0005886">
    <property type="term" value="C:plasma membrane"/>
    <property type="evidence" value="ECO:0007669"/>
    <property type="project" value="UniProtKB-SubCell"/>
</dbReference>
<dbReference type="Proteomes" id="UP000612893">
    <property type="component" value="Unassembled WGS sequence"/>
</dbReference>
<feature type="transmembrane region" description="Helical" evidence="7">
    <location>
        <begin position="159"/>
        <end position="177"/>
    </location>
</feature>
<evidence type="ECO:0000256" key="1">
    <source>
        <dbReference type="ARBA" id="ARBA00004651"/>
    </source>
</evidence>
<sequence>MSTVAVPMEAADKAVEQRKSARRERYRLLLRSPTFLVGIFLVAIWVICAIGYTKLAPQDPFVTNPLNRLRSPSPEHLFGTDRLGRDVFSRVIAGARGILVVAPLATLIGTVAGTALGLVTGYFGGIVDEALMRLVDAFLALPLVILGLLFLVALGPSTLAVILVIGIVFTPIIARTVRAAVLAERGQEYVQAAKLRQEGAPYIMFVELLPNVLPPILVEFTVRLGYAIFAIVTLTFLGFGIQPPAPDWGLSIFEHYAFISGGLWWPVLFPALAIATLVVGVNLASDAISQAFER</sequence>
<name>A0A934JXB3_9BACT</name>
<keyword evidence="4 7" id="KW-0812">Transmembrane</keyword>
<evidence type="ECO:0000313" key="9">
    <source>
        <dbReference type="EMBL" id="MBJ7597536.1"/>
    </source>
</evidence>
<gene>
    <name evidence="9" type="ORF">JF922_05560</name>
</gene>
<keyword evidence="6 7" id="KW-0472">Membrane</keyword>
<evidence type="ECO:0000256" key="5">
    <source>
        <dbReference type="ARBA" id="ARBA00022989"/>
    </source>
</evidence>
<keyword evidence="10" id="KW-1185">Reference proteome</keyword>
<proteinExistence type="inferred from homology"/>
<dbReference type="CDD" id="cd06261">
    <property type="entry name" value="TM_PBP2"/>
    <property type="match status" value="1"/>
</dbReference>
<dbReference type="PANTHER" id="PTHR43386">
    <property type="entry name" value="OLIGOPEPTIDE TRANSPORT SYSTEM PERMEASE PROTEIN APPC"/>
    <property type="match status" value="1"/>
</dbReference>
<dbReference type="SUPFAM" id="SSF161098">
    <property type="entry name" value="MetI-like"/>
    <property type="match status" value="1"/>
</dbReference>
<feature type="transmembrane region" description="Helical" evidence="7">
    <location>
        <begin position="134"/>
        <end position="153"/>
    </location>
</feature>
<keyword evidence="2 7" id="KW-0813">Transport</keyword>
<feature type="transmembrane region" description="Helical" evidence="7">
    <location>
        <begin position="98"/>
        <end position="122"/>
    </location>
</feature>
<organism evidence="9 10">
    <name type="scientific">Candidatus Nephthysia bennettiae</name>
    <dbReference type="NCBI Taxonomy" id="3127016"/>
    <lineage>
        <taxon>Bacteria</taxon>
        <taxon>Bacillati</taxon>
        <taxon>Candidatus Dormiibacterota</taxon>
        <taxon>Candidatus Dormibacteria</taxon>
        <taxon>Candidatus Dormibacterales</taxon>
        <taxon>Candidatus Dormibacteraceae</taxon>
        <taxon>Candidatus Nephthysia</taxon>
    </lineage>
</organism>
<comment type="subcellular location">
    <subcellularLocation>
        <location evidence="1 7">Cell membrane</location>
        <topology evidence="1 7">Multi-pass membrane protein</topology>
    </subcellularLocation>
</comment>
<evidence type="ECO:0000313" key="10">
    <source>
        <dbReference type="Proteomes" id="UP000612893"/>
    </source>
</evidence>
<keyword evidence="3" id="KW-1003">Cell membrane</keyword>
<protein>
    <submittedName>
        <fullName evidence="9">ABC transporter permease</fullName>
    </submittedName>
</protein>
<evidence type="ECO:0000256" key="3">
    <source>
        <dbReference type="ARBA" id="ARBA00022475"/>
    </source>
</evidence>
<dbReference type="EMBL" id="JAEKNR010000066">
    <property type="protein sequence ID" value="MBJ7597536.1"/>
    <property type="molecule type" value="Genomic_DNA"/>
</dbReference>
<dbReference type="PANTHER" id="PTHR43386:SF25">
    <property type="entry name" value="PEPTIDE ABC TRANSPORTER PERMEASE PROTEIN"/>
    <property type="match status" value="1"/>
</dbReference>
<evidence type="ECO:0000256" key="6">
    <source>
        <dbReference type="ARBA" id="ARBA00023136"/>
    </source>
</evidence>
<feature type="transmembrane region" description="Helical" evidence="7">
    <location>
        <begin position="224"/>
        <end position="243"/>
    </location>
</feature>
<dbReference type="InterPro" id="IPR035906">
    <property type="entry name" value="MetI-like_sf"/>
</dbReference>
<dbReference type="PROSITE" id="PS50928">
    <property type="entry name" value="ABC_TM1"/>
    <property type="match status" value="1"/>
</dbReference>
<dbReference type="Pfam" id="PF00528">
    <property type="entry name" value="BPD_transp_1"/>
    <property type="match status" value="1"/>
</dbReference>
<accession>A0A934JXB3</accession>
<dbReference type="AlphaFoldDB" id="A0A934JXB3"/>
<evidence type="ECO:0000259" key="8">
    <source>
        <dbReference type="PROSITE" id="PS50928"/>
    </source>
</evidence>
<comment type="similarity">
    <text evidence="7">Belongs to the binding-protein-dependent transport system permease family.</text>
</comment>